<dbReference type="PATRIC" id="fig|1292034.3.peg.2650"/>
<dbReference type="InterPro" id="IPR007452">
    <property type="entry name" value="TamB_C"/>
</dbReference>
<reference evidence="7 8" key="1">
    <citation type="journal article" date="2013" name="Genome Announc.">
        <title>Draft Genome Sequence for Caulobacter sp. Strain OR37, a Bacterium Tolerant to Heavy Metals.</title>
        <authorList>
            <person name="Utturkar S.M."/>
            <person name="Bollmann A."/>
            <person name="Brzoska R.M."/>
            <person name="Klingeman D.M."/>
            <person name="Epstein S.E."/>
            <person name="Palumbo A.V."/>
            <person name="Brown S.D."/>
        </authorList>
    </citation>
    <scope>NUCLEOTIDE SEQUENCE [LARGE SCALE GENOMIC DNA]</scope>
    <source>
        <strain evidence="7 8">OR37</strain>
    </source>
</reference>
<accession>R0E7C2</accession>
<evidence type="ECO:0000256" key="1">
    <source>
        <dbReference type="ARBA" id="ARBA00004167"/>
    </source>
</evidence>
<evidence type="ECO:0000256" key="5">
    <source>
        <dbReference type="SAM" id="Phobius"/>
    </source>
</evidence>
<dbReference type="Proteomes" id="UP000013063">
    <property type="component" value="Unassembled WGS sequence"/>
</dbReference>
<name>R0E7C2_CAUVI</name>
<dbReference type="STRING" id="1292034.OR37_02673"/>
<feature type="domain" description="Translocation and assembly module TamB C-terminal" evidence="6">
    <location>
        <begin position="1068"/>
        <end position="1405"/>
    </location>
</feature>
<dbReference type="eggNOG" id="COG2911">
    <property type="taxonomic scope" value="Bacteria"/>
</dbReference>
<keyword evidence="2 5" id="KW-0812">Transmembrane</keyword>
<dbReference type="Pfam" id="PF04357">
    <property type="entry name" value="TamB"/>
    <property type="match status" value="1"/>
</dbReference>
<keyword evidence="3 5" id="KW-1133">Transmembrane helix</keyword>
<evidence type="ECO:0000256" key="2">
    <source>
        <dbReference type="ARBA" id="ARBA00022692"/>
    </source>
</evidence>
<comment type="subcellular location">
    <subcellularLocation>
        <location evidence="1">Membrane</location>
        <topology evidence="1">Single-pass membrane protein</topology>
    </subcellularLocation>
</comment>
<gene>
    <name evidence="7" type="ORF">OR37_02673</name>
</gene>
<feature type="transmembrane region" description="Helical" evidence="5">
    <location>
        <begin position="41"/>
        <end position="63"/>
    </location>
</feature>
<comment type="caution">
    <text evidence="7">The sequence shown here is derived from an EMBL/GenBank/DDBJ whole genome shotgun (WGS) entry which is preliminary data.</text>
</comment>
<dbReference type="GO" id="GO:0005886">
    <property type="term" value="C:plasma membrane"/>
    <property type="evidence" value="ECO:0007669"/>
    <property type="project" value="InterPro"/>
</dbReference>
<keyword evidence="4 5" id="KW-0472">Membrane</keyword>
<proteinExistence type="predicted"/>
<keyword evidence="8" id="KW-1185">Reference proteome</keyword>
<dbReference type="PANTHER" id="PTHR36985">
    <property type="entry name" value="TRANSLOCATION AND ASSEMBLY MODULE SUBUNIT TAMB"/>
    <property type="match status" value="1"/>
</dbReference>
<dbReference type="OrthoDB" id="7784409at2"/>
<evidence type="ECO:0000313" key="8">
    <source>
        <dbReference type="Proteomes" id="UP000013063"/>
    </source>
</evidence>
<dbReference type="PANTHER" id="PTHR36985:SF1">
    <property type="entry name" value="TRANSLOCATION AND ASSEMBLY MODULE SUBUNIT TAMB"/>
    <property type="match status" value="1"/>
</dbReference>
<dbReference type="GO" id="GO:0097347">
    <property type="term" value="C:TAM protein secretion complex"/>
    <property type="evidence" value="ECO:0007669"/>
    <property type="project" value="TreeGrafter"/>
</dbReference>
<evidence type="ECO:0000256" key="3">
    <source>
        <dbReference type="ARBA" id="ARBA00022989"/>
    </source>
</evidence>
<evidence type="ECO:0000256" key="4">
    <source>
        <dbReference type="ARBA" id="ARBA00023136"/>
    </source>
</evidence>
<protein>
    <submittedName>
        <fullName evidence="7">Autotransporter secretion inner membrane protein TamB</fullName>
    </submittedName>
</protein>
<dbReference type="GO" id="GO:0009306">
    <property type="term" value="P:protein secretion"/>
    <property type="evidence" value="ECO:0007669"/>
    <property type="project" value="InterPro"/>
</dbReference>
<organism evidence="7 8">
    <name type="scientific">Caulobacter vibrioides OR37</name>
    <dbReference type="NCBI Taxonomy" id="1292034"/>
    <lineage>
        <taxon>Bacteria</taxon>
        <taxon>Pseudomonadati</taxon>
        <taxon>Pseudomonadota</taxon>
        <taxon>Alphaproteobacteria</taxon>
        <taxon>Caulobacterales</taxon>
        <taxon>Caulobacteraceae</taxon>
        <taxon>Caulobacter</taxon>
    </lineage>
</organism>
<dbReference type="EMBL" id="APMP01000017">
    <property type="protein sequence ID" value="ENZ81408.1"/>
    <property type="molecule type" value="Genomic_DNA"/>
</dbReference>
<evidence type="ECO:0000259" key="6">
    <source>
        <dbReference type="Pfam" id="PF04357"/>
    </source>
</evidence>
<sequence length="1405" mass="146657">MSREHDKPDLTDTVVHAAEAAGEAAAEVAQAAVKKLGWGGIALIVSAIFAGVLIIMAGGLRYAPITPQGRMFLEARVSGLKLGRIGVLRIEGLSGDIWKDFGVRRLTISDPRGVWLEAHDLRVAWRPTELFGRRFHAEQIAARDVSILRRPVMGPAGKSSAAPLSIDLDAFAFRLLTRPEFSGQAGDFDVSGAYDMARLGGQKGQLAVSSRLHAGDHLNLDFDLGRGDTLHLKADAQEANGGAIAGALGLPANRPFDLKAKADGKTNRATFDVVARSGGATPLEAQGAWTPQGGSARGRVDLSASSLTQRLQRMFGAEANFTIDGQKATADGLSALVLRVRAENLTLDAHGLADLAKRRTGPQGLAFNARIGALKRIVSIPQMGQGLADGVFRLEDGGFSVEGTADVADLELLGYHLKRAKGPAKVRWAKGELEIKAEAATSGGGGTGLLALLGPSPKATFEGARIKGGRFLIKAARIDAPNLIVTGKGERAILGGLTFDGEMRVASMGPVRPGAKGSLLAKWTASSFAGRPWGFTVDSQAAGFATGYAEIDRLLGAAPRFNGKASWNDGVLTVSDARLDGTNASVKSSGKLTAQGLGLDFKLDWTAAGPFVAGPVEIAGKAAGDGKVGGALSTPKVDLNADFDSIDLPRLPLKKAHLTLTFAHGPNATDGAAALQATSDYGPARGRASFRFSPGGIELSDVDVDAGGAKAKGAVSLRNAMPATADLTVAIGPGAFIPQGQVKGSAKLVDAPGGGGPVATLDLTAQDVAAGEWKLRQARIRADGPLARLPLSIDARGEAPGGFWKLGGAGELAQNPGGKIYDLTLNASGKMGRTEVKTREAAKIRFGDGPTQARLRLAIDKGRADIDADLGGAVAMLKAELSGVTLTAFDPDLDGDIDGSFNLHGQGDVLGGDFTMRLSNARERGARIDQSLNAKVHGELADRRLTIGFDGDNRQGLKAEANLVLPVEASAKPLTLMIDKKRGVQGRFMAQGEIKPLWDLLMGPERSLSGRINLQASLGGTLADPRLIGSATLDSGGFEDGQSGLRLRNVTLRAALADNAIDVSQAIGEDGQGGTVSGAGRISLARDGVGSFKLDMKSFRLIDNDLASAVATGQASVNRSADGKIKLTGAVTLDRADVSAQTRTPAGVVAMDVVERNRPLDLDQGLQRRPTTGGMILDLDLKAPRRVFVRGRGLDVELSLDAHVGGTSLAPALTGVSRMVRGEYDFAGKRFEFDDDGVVYLSTQLDHIRLNLSATRQDTALTAVVKIQGTAAKPEITLTSKPELPSDEVLSQVLFGASAAQLTPIEAAQLASALAALAGGGGFDVIGNLRSFARLDRLAFAESATGMTVAGGKYVTDDVYVEIIGGGREGPAAQVEWRVRRTLSLVSRIGSQNDAKLSVRWRKDY</sequence>
<evidence type="ECO:0000313" key="7">
    <source>
        <dbReference type="EMBL" id="ENZ81408.1"/>
    </source>
</evidence>